<gene>
    <name evidence="1" type="ORF">NCG91_16685</name>
</gene>
<dbReference type="RefSeq" id="WP_251350468.1">
    <property type="nucleotide sequence ID" value="NZ_JAMQGR010000005.1"/>
</dbReference>
<reference evidence="1 2" key="1">
    <citation type="submission" date="2022-06" db="EMBL/GenBank/DDBJ databases">
        <title>Janthinobacterium kumbetensis sp. nov., isolated from spring water in Turkey.</title>
        <authorList>
            <person name="Inan Bektas K."/>
            <person name="Belduz A.A."/>
            <person name="Canakci S."/>
            <person name="Nalcaoglu A."/>
            <person name="Ceylan E."/>
            <person name="Kati H."/>
        </authorList>
    </citation>
    <scope>NUCLEOTIDE SEQUENCE [LARGE SCALE GENOMIC DNA]</scope>
    <source>
        <strain evidence="1 2">GK</strain>
    </source>
</reference>
<proteinExistence type="predicted"/>
<accession>A0ABT0WT71</accession>
<dbReference type="EMBL" id="JAMQGR010000005">
    <property type="protein sequence ID" value="MCM2567246.1"/>
    <property type="molecule type" value="Genomic_DNA"/>
</dbReference>
<comment type="caution">
    <text evidence="1">The sequence shown here is derived from an EMBL/GenBank/DDBJ whole genome shotgun (WGS) entry which is preliminary data.</text>
</comment>
<organism evidence="1 2">
    <name type="scientific">Janthinobacterium kumbetense</name>
    <dbReference type="NCBI Taxonomy" id="2950280"/>
    <lineage>
        <taxon>Bacteria</taxon>
        <taxon>Pseudomonadati</taxon>
        <taxon>Pseudomonadota</taxon>
        <taxon>Betaproteobacteria</taxon>
        <taxon>Burkholderiales</taxon>
        <taxon>Oxalobacteraceae</taxon>
        <taxon>Janthinobacterium</taxon>
    </lineage>
</organism>
<name>A0ABT0WT71_9BURK</name>
<dbReference type="Proteomes" id="UP001202243">
    <property type="component" value="Unassembled WGS sequence"/>
</dbReference>
<sequence>MEAPMLAAMHYVPVSKELALCYETVVKGFQAYTGHIGISISATEESRRKTGEARKLLLLPDQVNTTVNGSATVVSSGPSRKITCFSHEVDLTL</sequence>
<evidence type="ECO:0000313" key="2">
    <source>
        <dbReference type="Proteomes" id="UP001202243"/>
    </source>
</evidence>
<protein>
    <submittedName>
        <fullName evidence="1">Uncharacterized protein</fullName>
    </submittedName>
</protein>
<keyword evidence="2" id="KW-1185">Reference proteome</keyword>
<evidence type="ECO:0000313" key="1">
    <source>
        <dbReference type="EMBL" id="MCM2567246.1"/>
    </source>
</evidence>